<dbReference type="CDD" id="cd04301">
    <property type="entry name" value="NAT_SF"/>
    <property type="match status" value="1"/>
</dbReference>
<dbReference type="PANTHER" id="PTHR43792">
    <property type="entry name" value="GNAT FAMILY, PUTATIVE (AFU_ORTHOLOGUE AFUA_3G00765)-RELATED-RELATED"/>
    <property type="match status" value="1"/>
</dbReference>
<dbReference type="AlphaFoldDB" id="A0A4Q7IL45"/>
<dbReference type="PROSITE" id="PS51186">
    <property type="entry name" value="GNAT"/>
    <property type="match status" value="1"/>
</dbReference>
<evidence type="ECO:0000259" key="1">
    <source>
        <dbReference type="PROSITE" id="PS51186"/>
    </source>
</evidence>
<organism evidence="2 3">
    <name type="scientific">Pseudoalteromonas phenolica</name>
    <dbReference type="NCBI Taxonomy" id="161398"/>
    <lineage>
        <taxon>Bacteria</taxon>
        <taxon>Pseudomonadati</taxon>
        <taxon>Pseudomonadota</taxon>
        <taxon>Gammaproteobacteria</taxon>
        <taxon>Alteromonadales</taxon>
        <taxon>Pseudoalteromonadaceae</taxon>
        <taxon>Pseudoalteromonas</taxon>
    </lineage>
</organism>
<evidence type="ECO:0000313" key="3">
    <source>
        <dbReference type="Proteomes" id="UP000291338"/>
    </source>
</evidence>
<dbReference type="SUPFAM" id="SSF55729">
    <property type="entry name" value="Acyl-CoA N-acyltransferases (Nat)"/>
    <property type="match status" value="1"/>
</dbReference>
<protein>
    <submittedName>
        <fullName evidence="2">GNAT family N-acetyltransferase</fullName>
    </submittedName>
</protein>
<proteinExistence type="predicted"/>
<dbReference type="PANTHER" id="PTHR43792:SF1">
    <property type="entry name" value="N-ACETYLTRANSFERASE DOMAIN-CONTAINING PROTEIN"/>
    <property type="match status" value="1"/>
</dbReference>
<sequence length="176" mass="19655">MNKTILVIERLTLAPLNESDKSLFIELCMDPEVMEHCYDPSTLEEAEAGFEAFAQPWDSTSHDWLCFGITETNTGDKVGNISIKILDHKSRVAEVGFLLSPNKQGRGYAFEALEAVVKFAVTALDIQTLIAICSVNNTSSIKLLEKSGFIRTAKLKNNVVINSKYIDDYRYERAVS</sequence>
<dbReference type="EMBL" id="PPSX01000085">
    <property type="protein sequence ID" value="RZQ51647.1"/>
    <property type="molecule type" value="Genomic_DNA"/>
</dbReference>
<accession>A0A4Q7IL45</accession>
<evidence type="ECO:0000313" key="2">
    <source>
        <dbReference type="EMBL" id="RZQ51647.1"/>
    </source>
</evidence>
<name>A0A4Q7IL45_9GAMM</name>
<dbReference type="Proteomes" id="UP000291338">
    <property type="component" value="Unassembled WGS sequence"/>
</dbReference>
<dbReference type="Pfam" id="PF13302">
    <property type="entry name" value="Acetyltransf_3"/>
    <property type="match status" value="1"/>
</dbReference>
<keyword evidence="2" id="KW-0808">Transferase</keyword>
<dbReference type="RefSeq" id="WP_130256911.1">
    <property type="nucleotide sequence ID" value="NZ_PPSX01000085.1"/>
</dbReference>
<dbReference type="GO" id="GO:0016747">
    <property type="term" value="F:acyltransferase activity, transferring groups other than amino-acyl groups"/>
    <property type="evidence" value="ECO:0007669"/>
    <property type="project" value="InterPro"/>
</dbReference>
<dbReference type="InterPro" id="IPR051531">
    <property type="entry name" value="N-acetyltransferase"/>
</dbReference>
<reference evidence="2 3" key="1">
    <citation type="submission" date="2018-01" db="EMBL/GenBank/DDBJ databases">
        <title>Co-occurrence of chitin degradation, pigmentation and bioactivity in marine Pseudoalteromonas.</title>
        <authorList>
            <person name="Paulsen S."/>
            <person name="Gram L."/>
            <person name="Machado H."/>
        </authorList>
    </citation>
    <scope>NUCLEOTIDE SEQUENCE [LARGE SCALE GENOMIC DNA]</scope>
    <source>
        <strain evidence="2 3">S3898</strain>
    </source>
</reference>
<dbReference type="Gene3D" id="3.40.630.30">
    <property type="match status" value="1"/>
</dbReference>
<feature type="domain" description="N-acetyltransferase" evidence="1">
    <location>
        <begin position="11"/>
        <end position="167"/>
    </location>
</feature>
<gene>
    <name evidence="2" type="ORF">C1E23_18130</name>
</gene>
<dbReference type="InterPro" id="IPR000182">
    <property type="entry name" value="GNAT_dom"/>
</dbReference>
<comment type="caution">
    <text evidence="2">The sequence shown here is derived from an EMBL/GenBank/DDBJ whole genome shotgun (WGS) entry which is preliminary data.</text>
</comment>
<dbReference type="InterPro" id="IPR016181">
    <property type="entry name" value="Acyl_CoA_acyltransferase"/>
</dbReference>